<organism evidence="2 3">
    <name type="scientific">Tetranychus urticae</name>
    <name type="common">Two-spotted spider mite</name>
    <dbReference type="NCBI Taxonomy" id="32264"/>
    <lineage>
        <taxon>Eukaryota</taxon>
        <taxon>Metazoa</taxon>
        <taxon>Ecdysozoa</taxon>
        <taxon>Arthropoda</taxon>
        <taxon>Chelicerata</taxon>
        <taxon>Arachnida</taxon>
        <taxon>Acari</taxon>
        <taxon>Acariformes</taxon>
        <taxon>Trombidiformes</taxon>
        <taxon>Prostigmata</taxon>
        <taxon>Eleutherengona</taxon>
        <taxon>Raphignathae</taxon>
        <taxon>Tetranychoidea</taxon>
        <taxon>Tetranychidae</taxon>
        <taxon>Tetranychus</taxon>
    </lineage>
</organism>
<evidence type="ECO:0000256" key="1">
    <source>
        <dbReference type="SAM" id="SignalP"/>
    </source>
</evidence>
<reference evidence="2" key="2">
    <citation type="submission" date="2015-06" db="UniProtKB">
        <authorList>
            <consortium name="EnsemblMetazoa"/>
        </authorList>
    </citation>
    <scope>IDENTIFICATION</scope>
</reference>
<keyword evidence="1" id="KW-0732">Signal</keyword>
<dbReference type="EMBL" id="CAEY01000429">
    <property type="status" value="NOT_ANNOTATED_CDS"/>
    <property type="molecule type" value="Genomic_DNA"/>
</dbReference>
<proteinExistence type="predicted"/>
<evidence type="ECO:0000313" key="2">
    <source>
        <dbReference type="EnsemblMetazoa" id="tetur01g00610.1"/>
    </source>
</evidence>
<dbReference type="Proteomes" id="UP000015104">
    <property type="component" value="Unassembled WGS sequence"/>
</dbReference>
<dbReference type="AlphaFoldDB" id="T1JPS2"/>
<dbReference type="HOGENOM" id="CLU_1436140_0_0_1"/>
<feature type="chain" id="PRO_5004580513" evidence="1">
    <location>
        <begin position="22"/>
        <end position="189"/>
    </location>
</feature>
<evidence type="ECO:0000313" key="3">
    <source>
        <dbReference type="Proteomes" id="UP000015104"/>
    </source>
</evidence>
<sequence>MGILCLIVVVIILFLSQSKKCRIIFEVYRNQYRRYRNGTPCNAQHSSFKDKHVESLNIIRNIHFNNSECVRLPTPQASELDEHLQNCYQEGVVPFNVTIMLTQPTFSSYKHFFGDCYYTINAIPFYEYKIAKKMLVKCNQQLFVCFTNTERNPLEIHMCDQRSFSELLEYYNKNIIFWFIICAVVAYVS</sequence>
<reference evidence="3" key="1">
    <citation type="submission" date="2011-08" db="EMBL/GenBank/DDBJ databases">
        <authorList>
            <person name="Rombauts S."/>
        </authorList>
    </citation>
    <scope>NUCLEOTIDE SEQUENCE</scope>
    <source>
        <strain evidence="3">London</strain>
    </source>
</reference>
<accession>T1JPS2</accession>
<keyword evidence="3" id="KW-1185">Reference proteome</keyword>
<name>T1JPS2_TETUR</name>
<feature type="signal peptide" evidence="1">
    <location>
        <begin position="1"/>
        <end position="21"/>
    </location>
</feature>
<dbReference type="EnsemblMetazoa" id="tetur01g00610.1">
    <property type="protein sequence ID" value="tetur01g00610.1"/>
    <property type="gene ID" value="tetur01g00610"/>
</dbReference>
<protein>
    <submittedName>
        <fullName evidence="2">Uncharacterized protein</fullName>
    </submittedName>
</protein>